<organism evidence="8 9">
    <name type="scientific">Sphingomonas oryzagri</name>
    <dbReference type="NCBI Taxonomy" id="3042314"/>
    <lineage>
        <taxon>Bacteria</taxon>
        <taxon>Pseudomonadati</taxon>
        <taxon>Pseudomonadota</taxon>
        <taxon>Alphaproteobacteria</taxon>
        <taxon>Sphingomonadales</taxon>
        <taxon>Sphingomonadaceae</taxon>
        <taxon>Sphingomonas</taxon>
    </lineage>
</organism>
<keyword evidence="9" id="KW-1185">Reference proteome</keyword>
<evidence type="ECO:0000313" key="9">
    <source>
        <dbReference type="Proteomes" id="UP001160625"/>
    </source>
</evidence>
<protein>
    <submittedName>
        <fullName evidence="8">FUSC family protein</fullName>
    </submittedName>
</protein>
<dbReference type="Proteomes" id="UP001160625">
    <property type="component" value="Unassembled WGS sequence"/>
</dbReference>
<evidence type="ECO:0000256" key="1">
    <source>
        <dbReference type="ARBA" id="ARBA00004651"/>
    </source>
</evidence>
<accession>A0ABT6N015</accession>
<feature type="transmembrane region" description="Helical" evidence="7">
    <location>
        <begin position="414"/>
        <end position="431"/>
    </location>
</feature>
<name>A0ABT6N015_9SPHN</name>
<evidence type="ECO:0000256" key="7">
    <source>
        <dbReference type="SAM" id="Phobius"/>
    </source>
</evidence>
<dbReference type="InterPro" id="IPR006726">
    <property type="entry name" value="PHBA_efflux_AaeB/fusaric-R"/>
</dbReference>
<feature type="transmembrane region" description="Helical" evidence="7">
    <location>
        <begin position="118"/>
        <end position="135"/>
    </location>
</feature>
<dbReference type="PANTHER" id="PTHR30509:SF9">
    <property type="entry name" value="MULTIDRUG RESISTANCE PROTEIN MDTO"/>
    <property type="match status" value="1"/>
</dbReference>
<comment type="subcellular location">
    <subcellularLocation>
        <location evidence="1">Cell membrane</location>
        <topology evidence="1">Multi-pass membrane protein</topology>
    </subcellularLocation>
</comment>
<dbReference type="EMBL" id="JARYGZ010000001">
    <property type="protein sequence ID" value="MDH7638649.1"/>
    <property type="molecule type" value="Genomic_DNA"/>
</dbReference>
<evidence type="ECO:0000256" key="2">
    <source>
        <dbReference type="ARBA" id="ARBA00022448"/>
    </source>
</evidence>
<sequence length="687" mass="73367">MRGAAQAPSGAGTIRAVFPSLDGSPAAPAWRQAGAALLAGIEDSLFALKTVASAILAFWIALRIGLDRPYWAVTTCLIVAQPLAGAVLSKALFRLIGTVAGAAAAIVLVPLLVNTPELLTLALALWLGLCTYVSMLDRSPRAYLFLLAGYTAAIIGFPAVSRPDAIFDIASIRAQEIGIGILCSAFVHGLAFPRSVTSRLRSRATAMILDARRLSSRLLDPESREIDHHLHTRLVRDIGELDLLLTHLPFDMSRRPVRADALRALQHQLMHVLALSGAVGDRLMRIGPHLSAATAARIEMVRSWLDNDGPHDDMPRAIRSLEPDPAEVRQLDEAMQLSLLDRLADLVAAHDHCRQLGEMLERGSAPPRNPAILAVAHKPHRHLDHHAAMRGAAATILTVAGCSLLWIASAWPDGAGAVVLGSILCALFANLEDPMPSGRGAVAGVLLGSAIALVYDFAILPRITDFPVLAAALSPALILVAFTLTLPGGSPVAIGMILVVPGLLMLGRSYDGDFSAFANSSVAQLAGAVIAMIALRLVRGIGSETRIRQLASAGRTALDRHFRQRTGARKAALAARMLDRVGLISAMPSADEDERTAAIVTMLKRVRMGMSIDQLRAIQMRTSGRDAALIDLLLRRTRLAIRQGSRQPDRVRLSATTSLALRRLCRSAPPADRRTAIIATVGLWCNA</sequence>
<comment type="caution">
    <text evidence="8">The sequence shown here is derived from an EMBL/GenBank/DDBJ whole genome shotgun (WGS) entry which is preliminary data.</text>
</comment>
<feature type="transmembrane region" description="Helical" evidence="7">
    <location>
        <begin position="95"/>
        <end position="112"/>
    </location>
</feature>
<feature type="transmembrane region" description="Helical" evidence="7">
    <location>
        <begin position="172"/>
        <end position="193"/>
    </location>
</feature>
<dbReference type="Pfam" id="PF04632">
    <property type="entry name" value="FUSC"/>
    <property type="match status" value="1"/>
</dbReference>
<dbReference type="PANTHER" id="PTHR30509">
    <property type="entry name" value="P-HYDROXYBENZOIC ACID EFFLUX PUMP SUBUNIT-RELATED"/>
    <property type="match status" value="1"/>
</dbReference>
<keyword evidence="5 7" id="KW-1133">Transmembrane helix</keyword>
<evidence type="ECO:0000256" key="3">
    <source>
        <dbReference type="ARBA" id="ARBA00022475"/>
    </source>
</evidence>
<feature type="transmembrane region" description="Helical" evidence="7">
    <location>
        <begin position="516"/>
        <end position="538"/>
    </location>
</feature>
<feature type="transmembrane region" description="Helical" evidence="7">
    <location>
        <begin position="46"/>
        <end position="64"/>
    </location>
</feature>
<proteinExistence type="predicted"/>
<evidence type="ECO:0000313" key="8">
    <source>
        <dbReference type="EMBL" id="MDH7638649.1"/>
    </source>
</evidence>
<dbReference type="RefSeq" id="WP_281043935.1">
    <property type="nucleotide sequence ID" value="NZ_JARYGZ010000001.1"/>
</dbReference>
<keyword evidence="2" id="KW-0813">Transport</keyword>
<evidence type="ECO:0000256" key="4">
    <source>
        <dbReference type="ARBA" id="ARBA00022692"/>
    </source>
</evidence>
<evidence type="ECO:0000256" key="5">
    <source>
        <dbReference type="ARBA" id="ARBA00022989"/>
    </source>
</evidence>
<keyword evidence="4 7" id="KW-0812">Transmembrane</keyword>
<gene>
    <name evidence="8" type="ORF">QGN17_07895</name>
</gene>
<reference evidence="8" key="1">
    <citation type="submission" date="2023-04" db="EMBL/GenBank/DDBJ databases">
        <title>Sphingomonas sp. MAHUQ-71 isolated from rice field.</title>
        <authorList>
            <person name="Huq M.A."/>
        </authorList>
    </citation>
    <scope>NUCLEOTIDE SEQUENCE</scope>
    <source>
        <strain evidence="8">MAHUQ-71</strain>
    </source>
</reference>
<keyword evidence="3" id="KW-1003">Cell membrane</keyword>
<feature type="transmembrane region" description="Helical" evidence="7">
    <location>
        <begin position="142"/>
        <end position="160"/>
    </location>
</feature>
<feature type="transmembrane region" description="Helical" evidence="7">
    <location>
        <begin position="387"/>
        <end position="408"/>
    </location>
</feature>
<feature type="transmembrane region" description="Helical" evidence="7">
    <location>
        <begin position="492"/>
        <end position="510"/>
    </location>
</feature>
<keyword evidence="6 7" id="KW-0472">Membrane</keyword>
<evidence type="ECO:0000256" key="6">
    <source>
        <dbReference type="ARBA" id="ARBA00023136"/>
    </source>
</evidence>
<feature type="transmembrane region" description="Helical" evidence="7">
    <location>
        <begin position="440"/>
        <end position="460"/>
    </location>
</feature>